<keyword evidence="2" id="KW-0813">Transport</keyword>
<dbReference type="Gene3D" id="1.20.58.670">
    <property type="entry name" value="Dsl1p vesicle tethering complex, Tip20p subunit, domain D"/>
    <property type="match status" value="1"/>
</dbReference>
<organism evidence="7 8">
    <name type="scientific">Ramazzottius varieornatus</name>
    <name type="common">Water bear</name>
    <name type="synonym">Tardigrade</name>
    <dbReference type="NCBI Taxonomy" id="947166"/>
    <lineage>
        <taxon>Eukaryota</taxon>
        <taxon>Metazoa</taxon>
        <taxon>Ecdysozoa</taxon>
        <taxon>Tardigrada</taxon>
        <taxon>Eutardigrada</taxon>
        <taxon>Parachela</taxon>
        <taxon>Hypsibioidea</taxon>
        <taxon>Ramazzottiidae</taxon>
        <taxon>Ramazzottius</taxon>
    </lineage>
</organism>
<sequence length="892" mass="101937">MSVGSVYQKDCQNQTVNSRNIFHQGSGDWVELSGNQDVFSRTPNITANISGFSTYELGSSESTPRKSLPAIFDEVNGTPHSDTTGDSKSLFPSSLPIQYKALVSQIETSRQPNYPFILRRVYEAGHLKAFLQYLDRRSEAQDVETEQICAEHTATLTKTAKDIMSISQGVESIHSGLKSIGKVQAQELEGAHNAAKLVETYGNALIHTATLMERISILKPVVRIVGEAQICIEKDQLVRALRKLHDAWERVRTLPHHIRLVKSLADNIPFMKDQIIAQAKRGVTISLESMRSVNLRVGYLTLKTICETHRINVAPYFVDKAELLRSYPEEVKYLEDKSWSVDHAIKIKHLLVYRHIMLTFEPKDLSETELKSYCENYELQRKHQAGQMMQSPNSMRSVEDIRRYIQEIIGIFALELHVNKTITGLTSPDFLSALWSETAPVVTTTLRSSFPLLTDEERCRRVRDLISLLSTTMESLHCDTSQITVVLDNIRDHYGEILLRGLVDQMNRVLESDALIAVSITSREEEERFLCGFPFRLDEVQDNQMLPKHFPFSTSVPKIYTLMKDYVASFLQFSREGSLGQAEVDDKVRTSILNLLSQKLRACIGGVVERGTLNIEQLVQLYINCKYLEFSCQYLEVFLIDLLKLSSAAFPRPGSSQSEPSEKIRTGSSAFPTLFDHSSIFRDIRSQIEQQIYASLKYALEVMMDETRFDSAAAEVSDKPSELWHRIIRYLEPVFDSVRKLPYNVCQTAWMTACKQIAGELEHSFAKKSTMVTIEGTQQLKNDLSAYEDFLTKQAAYTDVSMLLLAFTSLNHLTDLLLLWDWNTYFHEYGRKDAKYDRVQPQLVLQILHKMKETDRKKSSVFQNLRKNERDKKKLLDNIIVQLKELLNERTS</sequence>
<dbReference type="InterPro" id="IPR048359">
    <property type="entry name" value="EXOC6_Sec15_N"/>
</dbReference>
<comment type="similarity">
    <text evidence="1">Belongs to the SEC15 family.</text>
</comment>
<proteinExistence type="inferred from homology"/>
<keyword evidence="4" id="KW-0175">Coiled coil</keyword>
<evidence type="ECO:0000256" key="4">
    <source>
        <dbReference type="ARBA" id="ARBA00023054"/>
    </source>
</evidence>
<evidence type="ECO:0000256" key="1">
    <source>
        <dbReference type="ARBA" id="ARBA00007944"/>
    </source>
</evidence>
<dbReference type="OrthoDB" id="10267033at2759"/>
<feature type="domain" description="Exocyst complex subunit EXOC6/Sec15 C-terminal" evidence="5">
    <location>
        <begin position="484"/>
        <end position="850"/>
    </location>
</feature>
<name>A0A1D1VZB1_RAMVA</name>
<evidence type="ECO:0000259" key="5">
    <source>
        <dbReference type="Pfam" id="PF04091"/>
    </source>
</evidence>
<dbReference type="PANTHER" id="PTHR12702">
    <property type="entry name" value="SEC15"/>
    <property type="match status" value="1"/>
</dbReference>
<accession>A0A1D1VZB1</accession>
<dbReference type="Pfam" id="PF04091">
    <property type="entry name" value="Sec15_C"/>
    <property type="match status" value="1"/>
</dbReference>
<dbReference type="InterPro" id="IPR042045">
    <property type="entry name" value="EXOC6/Sec15_C_dom1"/>
</dbReference>
<dbReference type="GO" id="GO:0000145">
    <property type="term" value="C:exocyst"/>
    <property type="evidence" value="ECO:0007669"/>
    <property type="project" value="TreeGrafter"/>
</dbReference>
<dbReference type="STRING" id="947166.A0A1D1VZB1"/>
<dbReference type="InterPro" id="IPR046361">
    <property type="entry name" value="EXOC6/Sec15_C"/>
</dbReference>
<dbReference type="InterPro" id="IPR042044">
    <property type="entry name" value="EXOC6PINT-1/Sec15/Tip20_C_dom2"/>
</dbReference>
<dbReference type="GO" id="GO:0006886">
    <property type="term" value="P:intracellular protein transport"/>
    <property type="evidence" value="ECO:0007669"/>
    <property type="project" value="InterPro"/>
</dbReference>
<dbReference type="GO" id="GO:0016020">
    <property type="term" value="C:membrane"/>
    <property type="evidence" value="ECO:0007669"/>
    <property type="project" value="TreeGrafter"/>
</dbReference>
<dbReference type="Pfam" id="PF20651">
    <property type="entry name" value="EXOC6_Sec15_N"/>
    <property type="match status" value="1"/>
</dbReference>
<dbReference type="GO" id="GO:0006893">
    <property type="term" value="P:Golgi to plasma membrane transport"/>
    <property type="evidence" value="ECO:0007669"/>
    <property type="project" value="TreeGrafter"/>
</dbReference>
<feature type="domain" description="Exocyst complex component EXOC6/Sec15 N-terminal" evidence="6">
    <location>
        <begin position="134"/>
        <end position="299"/>
    </location>
</feature>
<dbReference type="EMBL" id="BDGG01000010">
    <property type="protein sequence ID" value="GAV04364.1"/>
    <property type="molecule type" value="Genomic_DNA"/>
</dbReference>
<comment type="caution">
    <text evidence="7">The sequence shown here is derived from an EMBL/GenBank/DDBJ whole genome shotgun (WGS) entry which is preliminary data.</text>
</comment>
<protein>
    <submittedName>
        <fullName evidence="7">Uncharacterized protein</fullName>
    </submittedName>
</protein>
<evidence type="ECO:0000256" key="2">
    <source>
        <dbReference type="ARBA" id="ARBA00022448"/>
    </source>
</evidence>
<gene>
    <name evidence="7" type="primary">RvY_14652-1</name>
    <name evidence="7" type="synonym">RvY_14652.1</name>
    <name evidence="7" type="ORF">RvY_14652</name>
</gene>
<evidence type="ECO:0000259" key="6">
    <source>
        <dbReference type="Pfam" id="PF20651"/>
    </source>
</evidence>
<dbReference type="AlphaFoldDB" id="A0A1D1VZB1"/>
<evidence type="ECO:0000313" key="8">
    <source>
        <dbReference type="Proteomes" id="UP000186922"/>
    </source>
</evidence>
<dbReference type="PANTHER" id="PTHR12702:SF0">
    <property type="entry name" value="EXOCYST COMPLEX COMPONENT 6"/>
    <property type="match status" value="1"/>
</dbReference>
<keyword evidence="3" id="KW-0268">Exocytosis</keyword>
<evidence type="ECO:0000256" key="3">
    <source>
        <dbReference type="ARBA" id="ARBA00022483"/>
    </source>
</evidence>
<dbReference type="GO" id="GO:0090522">
    <property type="term" value="P:vesicle tethering involved in exocytosis"/>
    <property type="evidence" value="ECO:0007669"/>
    <property type="project" value="InterPro"/>
</dbReference>
<dbReference type="Gene3D" id="1.10.357.30">
    <property type="entry name" value="Exocyst complex subunit Sec15 C-terminal domain, N-terminal subdomain"/>
    <property type="match status" value="1"/>
</dbReference>
<dbReference type="InterPro" id="IPR007225">
    <property type="entry name" value="EXOC6/Sec15"/>
</dbReference>
<reference evidence="7 8" key="1">
    <citation type="journal article" date="2016" name="Nat. Commun.">
        <title>Extremotolerant tardigrade genome and improved radiotolerance of human cultured cells by tardigrade-unique protein.</title>
        <authorList>
            <person name="Hashimoto T."/>
            <person name="Horikawa D.D."/>
            <person name="Saito Y."/>
            <person name="Kuwahara H."/>
            <person name="Kozuka-Hata H."/>
            <person name="Shin-I T."/>
            <person name="Minakuchi Y."/>
            <person name="Ohishi K."/>
            <person name="Motoyama A."/>
            <person name="Aizu T."/>
            <person name="Enomoto A."/>
            <person name="Kondo K."/>
            <person name="Tanaka S."/>
            <person name="Hara Y."/>
            <person name="Koshikawa S."/>
            <person name="Sagara H."/>
            <person name="Miura T."/>
            <person name="Yokobori S."/>
            <person name="Miyagawa K."/>
            <person name="Suzuki Y."/>
            <person name="Kubo T."/>
            <person name="Oyama M."/>
            <person name="Kohara Y."/>
            <person name="Fujiyama A."/>
            <person name="Arakawa K."/>
            <person name="Katayama T."/>
            <person name="Toyoda A."/>
            <person name="Kunieda T."/>
        </authorList>
    </citation>
    <scope>NUCLEOTIDE SEQUENCE [LARGE SCALE GENOMIC DNA]</scope>
    <source>
        <strain evidence="7 8">YOKOZUNA-1</strain>
    </source>
</reference>
<evidence type="ECO:0000313" key="7">
    <source>
        <dbReference type="EMBL" id="GAV04364.1"/>
    </source>
</evidence>
<dbReference type="Proteomes" id="UP000186922">
    <property type="component" value="Unassembled WGS sequence"/>
</dbReference>
<keyword evidence="8" id="KW-1185">Reference proteome</keyword>